<evidence type="ECO:0008006" key="4">
    <source>
        <dbReference type="Google" id="ProtNLM"/>
    </source>
</evidence>
<reference evidence="2 3" key="1">
    <citation type="submission" date="2019-02" db="EMBL/GenBank/DDBJ databases">
        <title>Deep-cultivation of Planctomycetes and their phenomic and genomic characterization uncovers novel biology.</title>
        <authorList>
            <person name="Wiegand S."/>
            <person name="Jogler M."/>
            <person name="Boedeker C."/>
            <person name="Pinto D."/>
            <person name="Vollmers J."/>
            <person name="Rivas-Marin E."/>
            <person name="Kohn T."/>
            <person name="Peeters S.H."/>
            <person name="Heuer A."/>
            <person name="Rast P."/>
            <person name="Oberbeckmann S."/>
            <person name="Bunk B."/>
            <person name="Jeske O."/>
            <person name="Meyerdierks A."/>
            <person name="Storesund J.E."/>
            <person name="Kallscheuer N."/>
            <person name="Luecker S."/>
            <person name="Lage O.M."/>
            <person name="Pohl T."/>
            <person name="Merkel B.J."/>
            <person name="Hornburger P."/>
            <person name="Mueller R.-W."/>
            <person name="Bruemmer F."/>
            <person name="Labrenz M."/>
            <person name="Spormann A.M."/>
            <person name="Op den Camp H."/>
            <person name="Overmann J."/>
            <person name="Amann R."/>
            <person name="Jetten M.S.M."/>
            <person name="Mascher T."/>
            <person name="Medema M.H."/>
            <person name="Devos D.P."/>
            <person name="Kaster A.-K."/>
            <person name="Ovreas L."/>
            <person name="Rohde M."/>
            <person name="Galperin M.Y."/>
            <person name="Jogler C."/>
        </authorList>
    </citation>
    <scope>NUCLEOTIDE SEQUENCE [LARGE SCALE GENOMIC DNA]</scope>
    <source>
        <strain evidence="2 3">K22_7</strain>
    </source>
</reference>
<sequence precursor="true">MNRTWIVIGWLCGWVIAAANACAVEPYQLTGQFIELTTDLDDRDEAQTLVTSFDAAVPQWIAFGNLADDVAQGWKVKAFVMQDKSVFMNRGWIPLRVPDFPFGYAIDDSVWVLAQPSQYYTRHLLLHEGAHSFAFHAFDGAGPMWFMEGSAELLATHNGHGERTQTIAIPDHRDDVPYWGRFKKLDQLRSAGTTPPIETVMNYPPTLTGDIESYSYSWAAASMFAAYPEYRPGFLRALRRGRDTSKNFNRQFYTPLAAHWPVVAARWRLLAHDFDFGFDWDQQRVELSTDDPLWNGQPIELSIEANRGWQSAGVRLPAGATVRVRASGEIVLDDDPKPWISQPPGVTIRYHHGKPLGQLIACVLPNQTPRQGDLPPLVIEAVGDEATISVDVHSWLLLKVNDAVGDLDDNQGSLDVVIQ</sequence>
<name>A0A517N3J7_9BACT</name>
<dbReference type="EMBL" id="CP036525">
    <property type="protein sequence ID" value="QDT01711.1"/>
    <property type="molecule type" value="Genomic_DNA"/>
</dbReference>
<accession>A0A517N3J7</accession>
<evidence type="ECO:0000256" key="1">
    <source>
        <dbReference type="SAM" id="SignalP"/>
    </source>
</evidence>
<protein>
    <recommendedName>
        <fullName evidence="4">DUF1570 domain-containing protein</fullName>
    </recommendedName>
</protein>
<feature type="signal peptide" evidence="1">
    <location>
        <begin position="1"/>
        <end position="23"/>
    </location>
</feature>
<organism evidence="2 3">
    <name type="scientific">Rubripirellula lacrimiformis</name>
    <dbReference type="NCBI Taxonomy" id="1930273"/>
    <lineage>
        <taxon>Bacteria</taxon>
        <taxon>Pseudomonadati</taxon>
        <taxon>Planctomycetota</taxon>
        <taxon>Planctomycetia</taxon>
        <taxon>Pirellulales</taxon>
        <taxon>Pirellulaceae</taxon>
        <taxon>Rubripirellula</taxon>
    </lineage>
</organism>
<dbReference type="OrthoDB" id="247580at2"/>
<keyword evidence="1" id="KW-0732">Signal</keyword>
<dbReference type="Gene3D" id="2.60.120.430">
    <property type="entry name" value="Galactose-binding lectin"/>
    <property type="match status" value="1"/>
</dbReference>
<gene>
    <name evidence="2" type="ORF">K227x_00780</name>
</gene>
<dbReference type="KEGG" id="rlc:K227x_00780"/>
<evidence type="ECO:0000313" key="2">
    <source>
        <dbReference type="EMBL" id="QDT01711.1"/>
    </source>
</evidence>
<dbReference type="Proteomes" id="UP000318538">
    <property type="component" value="Chromosome"/>
</dbReference>
<feature type="chain" id="PRO_5021737586" description="DUF1570 domain-containing protein" evidence="1">
    <location>
        <begin position="24"/>
        <end position="419"/>
    </location>
</feature>
<keyword evidence="3" id="KW-1185">Reference proteome</keyword>
<evidence type="ECO:0000313" key="3">
    <source>
        <dbReference type="Proteomes" id="UP000318538"/>
    </source>
</evidence>
<dbReference type="AlphaFoldDB" id="A0A517N3J7"/>
<proteinExistence type="predicted"/>
<dbReference type="RefSeq" id="WP_145167464.1">
    <property type="nucleotide sequence ID" value="NZ_CP036525.1"/>
</dbReference>